<dbReference type="SUPFAM" id="SSF81324">
    <property type="entry name" value="Voltage-gated potassium channels"/>
    <property type="match status" value="1"/>
</dbReference>
<name>C1E1A1_MICCC</name>
<keyword evidence="3 9" id="KW-0812">Transmembrane</keyword>
<reference evidence="11 12" key="1">
    <citation type="journal article" date="2009" name="Science">
        <title>Green evolution and dynamic adaptations revealed by genomes of the marine picoeukaryotes Micromonas.</title>
        <authorList>
            <person name="Worden A.Z."/>
            <person name="Lee J.H."/>
            <person name="Mock T."/>
            <person name="Rouze P."/>
            <person name="Simmons M.P."/>
            <person name="Aerts A.L."/>
            <person name="Allen A.E."/>
            <person name="Cuvelier M.L."/>
            <person name="Derelle E."/>
            <person name="Everett M.V."/>
            <person name="Foulon E."/>
            <person name="Grimwood J."/>
            <person name="Gundlach H."/>
            <person name="Henrissat B."/>
            <person name="Napoli C."/>
            <person name="McDonald S.M."/>
            <person name="Parker M.S."/>
            <person name="Rombauts S."/>
            <person name="Salamov A."/>
            <person name="Von Dassow P."/>
            <person name="Badger J.H."/>
            <person name="Coutinho P.M."/>
            <person name="Demir E."/>
            <person name="Dubchak I."/>
            <person name="Gentemann C."/>
            <person name="Eikrem W."/>
            <person name="Gready J.E."/>
            <person name="John U."/>
            <person name="Lanier W."/>
            <person name="Lindquist E.A."/>
            <person name="Lucas S."/>
            <person name="Mayer K.F."/>
            <person name="Moreau H."/>
            <person name="Not F."/>
            <person name="Otillar R."/>
            <person name="Panaud O."/>
            <person name="Pangilinan J."/>
            <person name="Paulsen I."/>
            <person name="Piegu B."/>
            <person name="Poliakov A."/>
            <person name="Robbens S."/>
            <person name="Schmutz J."/>
            <person name="Toulza E."/>
            <person name="Wyss T."/>
            <person name="Zelensky A."/>
            <person name="Zhou K."/>
            <person name="Armbrust E.V."/>
            <person name="Bhattacharya D."/>
            <person name="Goodenough U.W."/>
            <person name="Van de Peer Y."/>
            <person name="Grigoriev I.V."/>
        </authorList>
    </citation>
    <scope>NUCLEOTIDE SEQUENCE [LARGE SCALE GENOMIC DNA]</scope>
    <source>
        <strain evidence="12">RCC299 / NOUM17</strain>
    </source>
</reference>
<protein>
    <submittedName>
        <fullName evidence="11">Voltage-gated ion channel superfamily</fullName>
    </submittedName>
</protein>
<evidence type="ECO:0000256" key="8">
    <source>
        <dbReference type="SAM" id="MobiDB-lite"/>
    </source>
</evidence>
<dbReference type="InParanoid" id="C1E1A1"/>
<feature type="region of interest" description="Disordered" evidence="8">
    <location>
        <begin position="787"/>
        <end position="824"/>
    </location>
</feature>
<evidence type="ECO:0000313" key="11">
    <source>
        <dbReference type="EMBL" id="ACO62135.1"/>
    </source>
</evidence>
<dbReference type="Gene3D" id="1.10.287.70">
    <property type="match status" value="1"/>
</dbReference>
<dbReference type="FunFam" id="1.10.287.70:FF:000123">
    <property type="entry name" value="Potassium channel KAT3"/>
    <property type="match status" value="1"/>
</dbReference>
<sequence length="824" mass="94200">MSWVFAGVRKSVASKYSEDDDTPPRSRKPGPSSEELREKYGKASREEMEGGRHESDTDSGEDVERKREAPQTPKSPSKMFTNLSYNKLTKGIVNYKFRRNKQRMPRKAGVYYHPDGSEYDNRMRWYSINPYGNFRKNWDLAQAIILVFVSITVPFRVGLKQPAEGPSYWVELLIDLYFWFDIAFNFCTGYEAEEEEGVIVYHPKLIRAHYFKTWFTIDLLACLPVDLALRATEGTLKCSMEVDGCDAREEDGTGQLFKLFKLLRLFRLVKLLRLFKIMRLFERYQDDLFKYMHIISVAKLVVFMLYLGHLFGCFFHYFSVSEWRTAEENAQVADGTLEPWLKSYFGDDHPTGREVWDRYIASIYWAFTTMTTVGYGDISATTRVERVIACFGMIVGGFVFSGVIATMADVMANANPSKKAHSEKMDKVSAFVRDNNLPREFLKDVLGFFRKQSTHPYDQQQILMELPYNLRRKLLMHQYGHIIYKVPLFDVDGDGSLDDHVFVTELCMRMTLVSFMNEQMIYQMGEIGRHMFIISSGKVEVLDNARKDVMCVLEAGAYFGEGCVLGDVRRRENLRALGGNVQLCTLLREDVDVLLDSYPHMQRLLHDSYYKRKELFKRFEQARTTQPKLTMNEFISSQRGLMSPLSKKRILGEDAPAPAEDTGGDEDTVGDLPPSKPPPGRSLQRLESWNVKKGQEAKSEFLSETELEAQASIQAKMDPTLSFVLSEEGEREKADHMETFRSSKAGGGGWAAAEGKALARRVREVEETQRRMEGKVDQLVALLTERMAAEGTPMRGEQSRAEVTPERRGAGASAAPVDDMTPRL</sequence>
<dbReference type="CDD" id="cd00038">
    <property type="entry name" value="CAP_ED"/>
    <property type="match status" value="1"/>
</dbReference>
<proteinExistence type="predicted"/>
<keyword evidence="7" id="KW-0407">Ion channel</keyword>
<feature type="region of interest" description="Disordered" evidence="8">
    <location>
        <begin position="12"/>
        <end position="81"/>
    </location>
</feature>
<evidence type="ECO:0000256" key="3">
    <source>
        <dbReference type="ARBA" id="ARBA00022692"/>
    </source>
</evidence>
<dbReference type="GeneID" id="8241635"/>
<dbReference type="Gene3D" id="1.10.287.630">
    <property type="entry name" value="Helix hairpin bin"/>
    <property type="match status" value="1"/>
</dbReference>
<dbReference type="PROSITE" id="PS50042">
    <property type="entry name" value="CNMP_BINDING_3"/>
    <property type="match status" value="1"/>
</dbReference>
<dbReference type="FunCoup" id="C1E1A1">
    <property type="interactions" value="143"/>
</dbReference>
<dbReference type="PRINTS" id="PR01463">
    <property type="entry name" value="EAGCHANLFMLY"/>
</dbReference>
<dbReference type="InterPro" id="IPR003938">
    <property type="entry name" value="K_chnl_volt-dep_EAG/ELK/ERG"/>
</dbReference>
<dbReference type="OrthoDB" id="426293at2759"/>
<evidence type="ECO:0000259" key="10">
    <source>
        <dbReference type="PROSITE" id="PS50042"/>
    </source>
</evidence>
<dbReference type="PANTHER" id="PTHR47823">
    <property type="entry name" value="ION_TRANS DOMAIN-CONTAINING PROTEIN"/>
    <property type="match status" value="1"/>
</dbReference>
<evidence type="ECO:0000256" key="5">
    <source>
        <dbReference type="ARBA" id="ARBA00023065"/>
    </source>
</evidence>
<feature type="compositionally biased region" description="Polar residues" evidence="8">
    <location>
        <begin position="72"/>
        <end position="81"/>
    </location>
</feature>
<feature type="region of interest" description="Disordered" evidence="8">
    <location>
        <begin position="654"/>
        <end position="687"/>
    </location>
</feature>
<dbReference type="SMART" id="SM00100">
    <property type="entry name" value="cNMP"/>
    <property type="match status" value="1"/>
</dbReference>
<dbReference type="GO" id="GO:0016020">
    <property type="term" value="C:membrane"/>
    <property type="evidence" value="ECO:0007669"/>
    <property type="project" value="UniProtKB-SubCell"/>
</dbReference>
<evidence type="ECO:0000256" key="7">
    <source>
        <dbReference type="ARBA" id="ARBA00023303"/>
    </source>
</evidence>
<organism evidence="11 12">
    <name type="scientific">Micromonas commoda (strain RCC299 / NOUM17 / CCMP2709)</name>
    <name type="common">Picoplanktonic green alga</name>
    <dbReference type="NCBI Taxonomy" id="296587"/>
    <lineage>
        <taxon>Eukaryota</taxon>
        <taxon>Viridiplantae</taxon>
        <taxon>Chlorophyta</taxon>
        <taxon>Mamiellophyceae</taxon>
        <taxon>Mamiellales</taxon>
        <taxon>Mamiellaceae</taxon>
        <taxon>Micromonas</taxon>
    </lineage>
</organism>
<evidence type="ECO:0000256" key="2">
    <source>
        <dbReference type="ARBA" id="ARBA00022448"/>
    </source>
</evidence>
<dbReference type="PANTHER" id="PTHR47823:SF11">
    <property type="entry name" value="K+-CHANNEL ERG AND RELATED PROTEINS"/>
    <property type="match status" value="1"/>
</dbReference>
<dbReference type="Pfam" id="PF00520">
    <property type="entry name" value="Ion_trans"/>
    <property type="match status" value="1"/>
</dbReference>
<dbReference type="SUPFAM" id="SSF51206">
    <property type="entry name" value="cAMP-binding domain-like"/>
    <property type="match status" value="1"/>
</dbReference>
<keyword evidence="5" id="KW-0406">Ion transport</keyword>
<dbReference type="InterPro" id="IPR014710">
    <property type="entry name" value="RmlC-like_jellyroll"/>
</dbReference>
<dbReference type="InterPro" id="IPR000595">
    <property type="entry name" value="cNMP-bd_dom"/>
</dbReference>
<accession>C1E1A1</accession>
<keyword evidence="2" id="KW-0813">Transport</keyword>
<evidence type="ECO:0000256" key="6">
    <source>
        <dbReference type="ARBA" id="ARBA00023136"/>
    </source>
</evidence>
<dbReference type="eggNOG" id="KOG0498">
    <property type="taxonomic scope" value="Eukaryota"/>
</dbReference>
<dbReference type="GO" id="GO:0005249">
    <property type="term" value="F:voltage-gated potassium channel activity"/>
    <property type="evidence" value="ECO:0007669"/>
    <property type="project" value="InterPro"/>
</dbReference>
<dbReference type="InterPro" id="IPR018490">
    <property type="entry name" value="cNMP-bd_dom_sf"/>
</dbReference>
<feature type="domain" description="Cyclic nucleotide-binding" evidence="10">
    <location>
        <begin position="510"/>
        <end position="612"/>
    </location>
</feature>
<dbReference type="InterPro" id="IPR005821">
    <property type="entry name" value="Ion_trans_dom"/>
</dbReference>
<evidence type="ECO:0000256" key="4">
    <source>
        <dbReference type="ARBA" id="ARBA00022989"/>
    </source>
</evidence>
<evidence type="ECO:0000256" key="1">
    <source>
        <dbReference type="ARBA" id="ARBA00004141"/>
    </source>
</evidence>
<comment type="subcellular location">
    <subcellularLocation>
        <location evidence="1">Membrane</location>
        <topology evidence="1">Multi-pass membrane protein</topology>
    </subcellularLocation>
</comment>
<keyword evidence="12" id="KW-1185">Reference proteome</keyword>
<dbReference type="Proteomes" id="UP000002009">
    <property type="component" value="Chromosome 3"/>
</dbReference>
<gene>
    <name evidence="11" type="ORF">MICPUN_56797</name>
</gene>
<feature type="compositionally biased region" description="Basic and acidic residues" evidence="8">
    <location>
        <begin position="797"/>
        <end position="809"/>
    </location>
</feature>
<feature type="compositionally biased region" description="Basic and acidic residues" evidence="8">
    <location>
        <begin position="34"/>
        <end position="69"/>
    </location>
</feature>
<keyword evidence="4 9" id="KW-1133">Transmembrane helix</keyword>
<dbReference type="RefSeq" id="XP_002500877.1">
    <property type="nucleotide sequence ID" value="XM_002500831.1"/>
</dbReference>
<dbReference type="KEGG" id="mis:MICPUN_56797"/>
<dbReference type="AlphaFoldDB" id="C1E1A1"/>
<evidence type="ECO:0000313" key="12">
    <source>
        <dbReference type="Proteomes" id="UP000002009"/>
    </source>
</evidence>
<feature type="transmembrane region" description="Helical" evidence="9">
    <location>
        <begin position="300"/>
        <end position="318"/>
    </location>
</feature>
<feature type="transmembrane region" description="Helical" evidence="9">
    <location>
        <begin position="388"/>
        <end position="408"/>
    </location>
</feature>
<dbReference type="Pfam" id="PF00027">
    <property type="entry name" value="cNMP_binding"/>
    <property type="match status" value="1"/>
</dbReference>
<keyword evidence="6 9" id="KW-0472">Membrane</keyword>
<evidence type="ECO:0000256" key="9">
    <source>
        <dbReference type="SAM" id="Phobius"/>
    </source>
</evidence>
<dbReference type="EMBL" id="CP001324">
    <property type="protein sequence ID" value="ACO62135.1"/>
    <property type="molecule type" value="Genomic_DNA"/>
</dbReference>
<dbReference type="Gene3D" id="2.60.120.10">
    <property type="entry name" value="Jelly Rolls"/>
    <property type="match status" value="1"/>
</dbReference>